<accession>A0ABR6NHV0</accession>
<name>A0ABR6NHV0_9SPHN</name>
<evidence type="ECO:0000313" key="2">
    <source>
        <dbReference type="EMBL" id="MBB5986093.1"/>
    </source>
</evidence>
<feature type="transmembrane region" description="Helical" evidence="1">
    <location>
        <begin position="22"/>
        <end position="41"/>
    </location>
</feature>
<dbReference type="EMBL" id="JACHKA010000001">
    <property type="protein sequence ID" value="MBB5986093.1"/>
    <property type="molecule type" value="Genomic_DNA"/>
</dbReference>
<reference evidence="2 3" key="1">
    <citation type="submission" date="2020-08" db="EMBL/GenBank/DDBJ databases">
        <title>Exploring microbial biodiversity for novel pathways involved in the catabolism of aromatic compounds derived from lignin.</title>
        <authorList>
            <person name="Elkins J."/>
        </authorList>
    </citation>
    <scope>NUCLEOTIDE SEQUENCE [LARGE SCALE GENOMIC DNA]</scope>
    <source>
        <strain evidence="2 3">B1D3A</strain>
    </source>
</reference>
<keyword evidence="1" id="KW-0472">Membrane</keyword>
<gene>
    <name evidence="2" type="ORF">HNP60_002067</name>
</gene>
<keyword evidence="1" id="KW-1133">Transmembrane helix</keyword>
<evidence type="ECO:0000313" key="3">
    <source>
        <dbReference type="Proteomes" id="UP001138540"/>
    </source>
</evidence>
<keyword evidence="1" id="KW-0812">Transmembrane</keyword>
<dbReference type="Proteomes" id="UP001138540">
    <property type="component" value="Unassembled WGS sequence"/>
</dbReference>
<evidence type="ECO:0000256" key="1">
    <source>
        <dbReference type="SAM" id="Phobius"/>
    </source>
</evidence>
<keyword evidence="3" id="KW-1185">Reference proteome</keyword>
<sequence>MMDGFDSASDWAAIISEYLRTFWRQIGLVAAMALAAGLLFWRLGERSRADDPVVVADEVPVEAHHRDGDAYSEPVQETAVAVLQPGAATLMEAVEAMKRAEQAQRTSA</sequence>
<comment type="caution">
    <text evidence="2">The sequence shown here is derived from an EMBL/GenBank/DDBJ whole genome shotgun (WGS) entry which is preliminary data.</text>
</comment>
<protein>
    <submittedName>
        <fullName evidence="2">Uncharacterized protein</fullName>
    </submittedName>
</protein>
<organism evidence="2 3">
    <name type="scientific">Sphingobium lignivorans</name>
    <dbReference type="NCBI Taxonomy" id="2735886"/>
    <lineage>
        <taxon>Bacteria</taxon>
        <taxon>Pseudomonadati</taxon>
        <taxon>Pseudomonadota</taxon>
        <taxon>Alphaproteobacteria</taxon>
        <taxon>Sphingomonadales</taxon>
        <taxon>Sphingomonadaceae</taxon>
        <taxon>Sphingobium</taxon>
    </lineage>
</organism>
<proteinExistence type="predicted"/>
<dbReference type="RefSeq" id="WP_184153269.1">
    <property type="nucleotide sequence ID" value="NZ_JACHKA010000001.1"/>
</dbReference>